<organism evidence="3 4">
    <name type="scientific">Paraphoma chrysanthemicola</name>
    <dbReference type="NCBI Taxonomy" id="798071"/>
    <lineage>
        <taxon>Eukaryota</taxon>
        <taxon>Fungi</taxon>
        <taxon>Dikarya</taxon>
        <taxon>Ascomycota</taxon>
        <taxon>Pezizomycotina</taxon>
        <taxon>Dothideomycetes</taxon>
        <taxon>Pleosporomycetidae</taxon>
        <taxon>Pleosporales</taxon>
        <taxon>Pleosporineae</taxon>
        <taxon>Phaeosphaeriaceae</taxon>
        <taxon>Paraphoma</taxon>
    </lineage>
</organism>
<evidence type="ECO:0000313" key="4">
    <source>
        <dbReference type="Proteomes" id="UP000813461"/>
    </source>
</evidence>
<keyword evidence="4" id="KW-1185">Reference proteome</keyword>
<dbReference type="PROSITE" id="PS50181">
    <property type="entry name" value="FBOX"/>
    <property type="match status" value="1"/>
</dbReference>
<reference evidence="3" key="1">
    <citation type="journal article" date="2021" name="Nat. Commun.">
        <title>Genetic determinants of endophytism in the Arabidopsis root mycobiome.</title>
        <authorList>
            <person name="Mesny F."/>
            <person name="Miyauchi S."/>
            <person name="Thiergart T."/>
            <person name="Pickel B."/>
            <person name="Atanasova L."/>
            <person name="Karlsson M."/>
            <person name="Huettel B."/>
            <person name="Barry K.W."/>
            <person name="Haridas S."/>
            <person name="Chen C."/>
            <person name="Bauer D."/>
            <person name="Andreopoulos W."/>
            <person name="Pangilinan J."/>
            <person name="LaButti K."/>
            <person name="Riley R."/>
            <person name="Lipzen A."/>
            <person name="Clum A."/>
            <person name="Drula E."/>
            <person name="Henrissat B."/>
            <person name="Kohler A."/>
            <person name="Grigoriev I.V."/>
            <person name="Martin F.M."/>
            <person name="Hacquard S."/>
        </authorList>
    </citation>
    <scope>NUCLEOTIDE SEQUENCE</scope>
    <source>
        <strain evidence="3">MPI-SDFR-AT-0120</strain>
    </source>
</reference>
<feature type="domain" description="F-box" evidence="2">
    <location>
        <begin position="149"/>
        <end position="175"/>
    </location>
</feature>
<evidence type="ECO:0000256" key="1">
    <source>
        <dbReference type="SAM" id="MobiDB-lite"/>
    </source>
</evidence>
<proteinExistence type="predicted"/>
<feature type="compositionally biased region" description="Gly residues" evidence="1">
    <location>
        <begin position="207"/>
        <end position="220"/>
    </location>
</feature>
<feature type="region of interest" description="Disordered" evidence="1">
    <location>
        <begin position="190"/>
        <end position="234"/>
    </location>
</feature>
<gene>
    <name evidence="3" type="ORF">FB567DRAFT_411006</name>
</gene>
<evidence type="ECO:0000259" key="2">
    <source>
        <dbReference type="PROSITE" id="PS50181"/>
    </source>
</evidence>
<dbReference type="OrthoDB" id="3800703at2759"/>
<feature type="non-terminal residue" evidence="3">
    <location>
        <position position="1"/>
    </location>
</feature>
<dbReference type="EMBL" id="JAGMVJ010000023">
    <property type="protein sequence ID" value="KAH7072459.1"/>
    <property type="molecule type" value="Genomic_DNA"/>
</dbReference>
<dbReference type="Proteomes" id="UP000813461">
    <property type="component" value="Unassembled WGS sequence"/>
</dbReference>
<dbReference type="InterPro" id="IPR001810">
    <property type="entry name" value="F-box_dom"/>
</dbReference>
<comment type="caution">
    <text evidence="3">The sequence shown here is derived from an EMBL/GenBank/DDBJ whole genome shotgun (WGS) entry which is preliminary data.</text>
</comment>
<dbReference type="AlphaFoldDB" id="A0A8K0QW85"/>
<evidence type="ECO:0000313" key="3">
    <source>
        <dbReference type="EMBL" id="KAH7072459.1"/>
    </source>
</evidence>
<feature type="non-terminal residue" evidence="3">
    <location>
        <position position="369"/>
    </location>
</feature>
<feature type="compositionally biased region" description="Acidic residues" evidence="1">
    <location>
        <begin position="193"/>
        <end position="204"/>
    </location>
</feature>
<protein>
    <recommendedName>
        <fullName evidence="2">F-box domain-containing protein</fullName>
    </recommendedName>
</protein>
<accession>A0A8K0QW85</accession>
<sequence length="369" mass="41802">GFHWGVMVIDRSRNEARWLDGHLKLSPGRSNPRKLRIGHMFNAGRAAGKILRGYDKIMNHNPGDFDARTLKYVPHDVEDNAFQDDEGSACGPYAFAILRYLFDNPPFLEDLRQTFLQSKWDDHSRKMRFNSWLTRLDMQDLIRKEALKTEALDDLPHKLTARVLKSLSTEDILNLFDWFREFEQKRPAAESIDTFDDGGDDINNDGDAGGGGGGGGGDSGDGNDDDDDAPWKSRPGMEEILLDEINQKPELYSACTSNKQRYQLAWSLHISETLEATKHTPPEATRIPKILAPDNVETLPKDFADERAVPTKSLLDWVHANANLLKRLIINEKSEEVCIRAALQVLSGISFDSETDDRLKEIWIKEPEL</sequence>
<name>A0A8K0QW85_9PLEO</name>